<keyword evidence="9" id="KW-0507">mRNA processing</keyword>
<feature type="domain" description="Btz" evidence="19">
    <location>
        <begin position="35"/>
        <end position="163"/>
    </location>
</feature>
<evidence type="ECO:0000256" key="15">
    <source>
        <dbReference type="ARBA" id="ARBA00023187"/>
    </source>
</evidence>
<feature type="compositionally biased region" description="Low complexity" evidence="18">
    <location>
        <begin position="264"/>
        <end position="281"/>
    </location>
</feature>
<feature type="compositionally biased region" description="Basic and acidic residues" evidence="18">
    <location>
        <begin position="733"/>
        <end position="747"/>
    </location>
</feature>
<evidence type="ECO:0000256" key="1">
    <source>
        <dbReference type="ARBA" id="ARBA00004210"/>
    </source>
</evidence>
<evidence type="ECO:0000256" key="18">
    <source>
        <dbReference type="SAM" id="MobiDB-lite"/>
    </source>
</evidence>
<evidence type="ECO:0000256" key="2">
    <source>
        <dbReference type="ARBA" id="ARBA00004279"/>
    </source>
</evidence>
<dbReference type="InterPro" id="IPR028544">
    <property type="entry name" value="CASC3"/>
</dbReference>
<keyword evidence="10" id="KW-0747">Spliceosome</keyword>
<keyword evidence="8" id="KW-0963">Cytoplasm</keyword>
<feature type="region of interest" description="Disordered" evidence="18">
    <location>
        <begin position="336"/>
        <end position="575"/>
    </location>
</feature>
<gene>
    <name evidence="20" type="ORF">IPOD504_LOCUS10204</name>
</gene>
<evidence type="ECO:0000256" key="4">
    <source>
        <dbReference type="ARBA" id="ARBA00004556"/>
    </source>
</evidence>
<feature type="compositionally biased region" description="Low complexity" evidence="18">
    <location>
        <begin position="424"/>
        <end position="474"/>
    </location>
</feature>
<evidence type="ECO:0000256" key="3">
    <source>
        <dbReference type="ARBA" id="ARBA00004324"/>
    </source>
</evidence>
<dbReference type="Proteomes" id="UP000837857">
    <property type="component" value="Chromosome 24"/>
</dbReference>
<dbReference type="PANTHER" id="PTHR13434:SF0">
    <property type="entry name" value="PROTEIN CASC3"/>
    <property type="match status" value="1"/>
</dbReference>
<keyword evidence="12" id="KW-0810">Translation regulation</keyword>
<proteinExistence type="inferred from homology"/>
<evidence type="ECO:0000256" key="7">
    <source>
        <dbReference type="ARBA" id="ARBA00022448"/>
    </source>
</evidence>
<evidence type="ECO:0000256" key="14">
    <source>
        <dbReference type="ARBA" id="ARBA00023161"/>
    </source>
</evidence>
<feature type="compositionally biased region" description="Low complexity" evidence="18">
    <location>
        <begin position="495"/>
        <end position="507"/>
    </location>
</feature>
<dbReference type="SMART" id="SM01044">
    <property type="entry name" value="Btz"/>
    <property type="match status" value="1"/>
</dbReference>
<feature type="region of interest" description="Disordered" evidence="18">
    <location>
        <begin position="653"/>
        <end position="762"/>
    </location>
</feature>
<keyword evidence="14" id="KW-0866">Nonsense-mediated mRNA decay</keyword>
<reference evidence="20" key="1">
    <citation type="submission" date="2022-03" db="EMBL/GenBank/DDBJ databases">
        <authorList>
            <person name="Martin H S."/>
        </authorList>
    </citation>
    <scope>NUCLEOTIDE SEQUENCE</scope>
</reference>
<feature type="compositionally biased region" description="Basic and acidic residues" evidence="18">
    <location>
        <begin position="106"/>
        <end position="150"/>
    </location>
</feature>
<evidence type="ECO:0000256" key="12">
    <source>
        <dbReference type="ARBA" id="ARBA00022845"/>
    </source>
</evidence>
<evidence type="ECO:0000256" key="5">
    <source>
        <dbReference type="ARBA" id="ARBA00009548"/>
    </source>
</evidence>
<evidence type="ECO:0000256" key="10">
    <source>
        <dbReference type="ARBA" id="ARBA00022728"/>
    </source>
</evidence>
<keyword evidence="13" id="KW-0694">RNA-binding</keyword>
<feature type="compositionally biased region" description="Basic residues" evidence="18">
    <location>
        <begin position="216"/>
        <end position="228"/>
    </location>
</feature>
<feature type="compositionally biased region" description="Basic and acidic residues" evidence="18">
    <location>
        <begin position="1"/>
        <end position="13"/>
    </location>
</feature>
<evidence type="ECO:0000256" key="9">
    <source>
        <dbReference type="ARBA" id="ARBA00022664"/>
    </source>
</evidence>
<keyword evidence="16" id="KW-0539">Nucleus</keyword>
<keyword evidence="7" id="KW-0813">Transport</keyword>
<feature type="compositionally biased region" description="Polar residues" evidence="18">
    <location>
        <begin position="254"/>
        <end position="263"/>
    </location>
</feature>
<keyword evidence="11" id="KW-0509">mRNA transport</keyword>
<keyword evidence="17" id="KW-0966">Cell projection</keyword>
<keyword evidence="15" id="KW-0508">mRNA splicing</keyword>
<evidence type="ECO:0000259" key="19">
    <source>
        <dbReference type="SMART" id="SM01044"/>
    </source>
</evidence>
<feature type="non-terminal residue" evidence="20">
    <location>
        <position position="762"/>
    </location>
</feature>
<sequence length="762" mass="84971">MTSVARRREHDDSGEFSDASQDIERSSSANDGGPNESDYDSAGSESEHSDRDPESQDNEAEAERRVDDDEDRSNPQYIPKKGTFYEHDDRTAASGEESVNTTSDVASEKKDGSETPSERRRPPRKSETVNRWSHDKYNENEQMPKSRDELVAIYGYDIRNEDAPPHARRNRRYGRGPNKYTRTWEDEEAYRRQAAAAPHRRPPNPEEFPELDAHRKLGKKSRAPRPRSKSQPASNDSSERGYQMRRGGELRASAKNTGTNTSTKPKPVAKPVAKQNAAPKPAAKPPAKDKLPQLEISPSPPTSPAIAPLYSRRYMAFLFFSCYCYCSTCSEVSGQPQRRVSAAVAQQRPVPTEQAKKKPPAQTPQQGSALTTKPSGQQQQAQQQQKPQQQQNQQQQQTGAEAKSGGSKRYSSLRQRPLAETYSPQQPQQQPQQPQPPTQQQQQQQQQQQPPQPQQPQQQTQPQQSQQQTQQQPQHRYHGEYPGNAPSQPQHQGSPVPQIHPQQLIHQQVHRSGGAAQHGPSPPHQHQSLPQQHSQQVRLGMMEQPPQMVSHPHHSMHNIPPQHPIGQLQPTQGYAPPAMMPAQYMQQSGSGAVFGGAPMYAQAPAAYPHQMYQHHNYATQAGGVTYYNCAEQEPPPPQPRAQRRPTAAIPIVRPAQPAHNSERPANSTEKDNIDRIVENMFVRKPWPAQGADASKEKSQESRTSQEPQSKESSQPNSLTSSSISTDSKPADSGQKETEESRVGKETQESETVAPQESIPTEA</sequence>
<feature type="compositionally biased region" description="Low complexity" evidence="18">
    <location>
        <begin position="704"/>
        <end position="732"/>
    </location>
</feature>
<feature type="compositionally biased region" description="Low complexity" evidence="18">
    <location>
        <begin position="524"/>
        <end position="536"/>
    </location>
</feature>
<evidence type="ECO:0000313" key="20">
    <source>
        <dbReference type="EMBL" id="CAH2057386.1"/>
    </source>
</evidence>
<feature type="compositionally biased region" description="Basic and acidic residues" evidence="18">
    <location>
        <begin position="668"/>
        <end position="677"/>
    </location>
</feature>
<dbReference type="Pfam" id="PF09405">
    <property type="entry name" value="Btz"/>
    <property type="match status" value="1"/>
</dbReference>
<accession>A0ABN8IHB6</accession>
<evidence type="ECO:0000256" key="17">
    <source>
        <dbReference type="ARBA" id="ARBA00023273"/>
    </source>
</evidence>
<dbReference type="PANTHER" id="PTHR13434">
    <property type="entry name" value="PROTEIN CASC3"/>
    <property type="match status" value="1"/>
</dbReference>
<evidence type="ECO:0000256" key="6">
    <source>
        <dbReference type="ARBA" id="ARBA00019964"/>
    </source>
</evidence>
<organism evidence="20 21">
    <name type="scientific">Iphiclides podalirius</name>
    <name type="common">scarce swallowtail</name>
    <dbReference type="NCBI Taxonomy" id="110791"/>
    <lineage>
        <taxon>Eukaryota</taxon>
        <taxon>Metazoa</taxon>
        <taxon>Ecdysozoa</taxon>
        <taxon>Arthropoda</taxon>
        <taxon>Hexapoda</taxon>
        <taxon>Insecta</taxon>
        <taxon>Pterygota</taxon>
        <taxon>Neoptera</taxon>
        <taxon>Endopterygota</taxon>
        <taxon>Lepidoptera</taxon>
        <taxon>Glossata</taxon>
        <taxon>Ditrysia</taxon>
        <taxon>Papilionoidea</taxon>
        <taxon>Papilionidae</taxon>
        <taxon>Papilioninae</taxon>
        <taxon>Iphiclides</taxon>
    </lineage>
</organism>
<dbReference type="InterPro" id="IPR018545">
    <property type="entry name" value="Btz_dom"/>
</dbReference>
<feature type="region of interest" description="Disordered" evidence="18">
    <location>
        <begin position="1"/>
        <end position="306"/>
    </location>
</feature>
<feature type="compositionally biased region" description="Low complexity" evidence="18">
    <location>
        <begin position="377"/>
        <end position="397"/>
    </location>
</feature>
<comment type="subcellular location">
    <subcellularLocation>
        <location evidence="2">Cell projection</location>
        <location evidence="2">Dendrite</location>
    </subcellularLocation>
    <subcellularLocation>
        <location evidence="1">Cytoplasm</location>
        <location evidence="1">Stress granule</location>
    </subcellularLocation>
    <subcellularLocation>
        <location evidence="4">Cytoplasm</location>
        <location evidence="4">Perinuclear region</location>
    </subcellularLocation>
    <subcellularLocation>
        <location evidence="3">Nucleus speckle</location>
    </subcellularLocation>
</comment>
<feature type="compositionally biased region" description="Polar residues" evidence="18">
    <location>
        <begin position="749"/>
        <end position="762"/>
    </location>
</feature>
<evidence type="ECO:0000256" key="11">
    <source>
        <dbReference type="ARBA" id="ARBA00022816"/>
    </source>
</evidence>
<comment type="similarity">
    <text evidence="5">Belongs to the CASC3 family.</text>
</comment>
<evidence type="ECO:0000313" key="21">
    <source>
        <dbReference type="Proteomes" id="UP000837857"/>
    </source>
</evidence>
<name>A0ABN8IHB6_9NEOP</name>
<evidence type="ECO:0000256" key="16">
    <source>
        <dbReference type="ARBA" id="ARBA00023242"/>
    </source>
</evidence>
<dbReference type="EMBL" id="OW152836">
    <property type="protein sequence ID" value="CAH2057386.1"/>
    <property type="molecule type" value="Genomic_DNA"/>
</dbReference>
<feature type="compositionally biased region" description="Polar residues" evidence="18">
    <location>
        <begin position="363"/>
        <end position="376"/>
    </location>
</feature>
<evidence type="ECO:0000256" key="13">
    <source>
        <dbReference type="ARBA" id="ARBA00022884"/>
    </source>
</evidence>
<protein>
    <recommendedName>
        <fullName evidence="6">Protein CASC3</fullName>
    </recommendedName>
</protein>
<evidence type="ECO:0000256" key="8">
    <source>
        <dbReference type="ARBA" id="ARBA00022490"/>
    </source>
</evidence>
<keyword evidence="21" id="KW-1185">Reference proteome</keyword>
<feature type="compositionally biased region" description="Basic and acidic residues" evidence="18">
    <location>
        <begin position="45"/>
        <end position="54"/>
    </location>
</feature>